<protein>
    <submittedName>
        <fullName evidence="1">Uncharacterized protein</fullName>
    </submittedName>
</protein>
<organism evidence="1">
    <name type="scientific">Faunusvirus sp</name>
    <dbReference type="NCBI Taxonomy" id="2487766"/>
    <lineage>
        <taxon>Viruses</taxon>
        <taxon>Varidnaviria</taxon>
        <taxon>Bamfordvirae</taxon>
        <taxon>Nucleocytoviricota</taxon>
        <taxon>Megaviricetes</taxon>
        <taxon>Imitervirales</taxon>
        <taxon>Mimiviridae</taxon>
    </lineage>
</organism>
<name>A0A3G4ZWK1_9VIRU</name>
<sequence>MISFEQVCLNEDYNQIRQEIRYGAALTQQSLINICGNNKDQTYTFRLLPLFERNNIHLTPTCLYNACLSANKKMIKYMIDKLKMKATPECLTALVSNRDVNSMYIRKLAFNGGQPTVDALHSALKTDYWRTSFLITTLINYGAKPDYNFLTALLNNKTYLPVAIRKVINVIRPDQTCFDILCRRFPSAELIEQFLQKNKYMKFDADTIGMFVDILSDATSDAKRTDTTVKLLKYEFPFIVKYYIMRDVVSRADDKLDYQPMTDVLTRIFQFVEFDIVKLVIDKIVIMTDGVLAVIKLNNQHINALIQNKTHNGAILNTSLTQLINRGVSPDNKSNLLLKKQKTSNTTGDYTTTIDMIRNTIGNNTIVMSGKKN</sequence>
<reference evidence="1" key="1">
    <citation type="submission" date="2018-10" db="EMBL/GenBank/DDBJ databases">
        <title>Hidden diversity of soil giant viruses.</title>
        <authorList>
            <person name="Schulz F."/>
            <person name="Alteio L."/>
            <person name="Goudeau D."/>
            <person name="Ryan E.M."/>
            <person name="Malmstrom R.R."/>
            <person name="Blanchard J."/>
            <person name="Woyke T."/>
        </authorList>
    </citation>
    <scope>NUCLEOTIDE SEQUENCE</scope>
    <source>
        <strain evidence="1">FNV1</strain>
    </source>
</reference>
<proteinExistence type="predicted"/>
<accession>A0A3G4ZWK1</accession>
<dbReference type="EMBL" id="MK072138">
    <property type="protein sequence ID" value="AYV79265.1"/>
    <property type="molecule type" value="Genomic_DNA"/>
</dbReference>
<evidence type="ECO:0000313" key="1">
    <source>
        <dbReference type="EMBL" id="AYV79265.1"/>
    </source>
</evidence>
<gene>
    <name evidence="1" type="ORF">Faunusvirus7_13</name>
</gene>